<evidence type="ECO:0000259" key="3">
    <source>
        <dbReference type="Pfam" id="PF02514"/>
    </source>
</evidence>
<name>A0A518BJC6_9BACT</name>
<feature type="transmembrane region" description="Helical" evidence="2">
    <location>
        <begin position="1388"/>
        <end position="1406"/>
    </location>
</feature>
<keyword evidence="4" id="KW-0436">Ligase</keyword>
<dbReference type="Proteomes" id="UP000316921">
    <property type="component" value="Chromosome"/>
</dbReference>
<keyword evidence="2" id="KW-0472">Membrane</keyword>
<feature type="compositionally biased region" description="Basic and acidic residues" evidence="1">
    <location>
        <begin position="15"/>
        <end position="25"/>
    </location>
</feature>
<dbReference type="EC" id="6.6.1.2" evidence="4"/>
<organism evidence="4 5">
    <name type="scientific">Engelhardtia mirabilis</name>
    <dbReference type="NCBI Taxonomy" id="2528011"/>
    <lineage>
        <taxon>Bacteria</taxon>
        <taxon>Pseudomonadati</taxon>
        <taxon>Planctomycetota</taxon>
        <taxon>Planctomycetia</taxon>
        <taxon>Planctomycetia incertae sedis</taxon>
        <taxon>Engelhardtia</taxon>
    </lineage>
</organism>
<accession>A0A518BJC6</accession>
<feature type="transmembrane region" description="Helical" evidence="2">
    <location>
        <begin position="36"/>
        <end position="53"/>
    </location>
</feature>
<feature type="region of interest" description="Disordered" evidence="1">
    <location>
        <begin position="1338"/>
        <end position="1368"/>
    </location>
</feature>
<dbReference type="GO" id="GO:0051116">
    <property type="term" value="F:cobaltochelatase activity"/>
    <property type="evidence" value="ECO:0007669"/>
    <property type="project" value="UniProtKB-EC"/>
</dbReference>
<evidence type="ECO:0000313" key="5">
    <source>
        <dbReference type="Proteomes" id="UP000316921"/>
    </source>
</evidence>
<protein>
    <submittedName>
        <fullName evidence="4">Aerobic cobaltochelatase subunit CobN</fullName>
        <ecNumber evidence="4">6.6.1.2</ecNumber>
    </submittedName>
</protein>
<dbReference type="KEGG" id="pbap:Pla133_21620"/>
<dbReference type="CDD" id="cd10150">
    <property type="entry name" value="CobN_like"/>
    <property type="match status" value="1"/>
</dbReference>
<evidence type="ECO:0000256" key="2">
    <source>
        <dbReference type="SAM" id="Phobius"/>
    </source>
</evidence>
<feature type="region of interest" description="Disordered" evidence="1">
    <location>
        <begin position="1"/>
        <end position="25"/>
    </location>
</feature>
<feature type="domain" description="CobN/magnesium chelatase" evidence="3">
    <location>
        <begin position="177"/>
        <end position="1257"/>
    </location>
</feature>
<feature type="compositionally biased region" description="Low complexity" evidence="1">
    <location>
        <begin position="1348"/>
        <end position="1365"/>
    </location>
</feature>
<evidence type="ECO:0000313" key="4">
    <source>
        <dbReference type="EMBL" id="QDU67084.1"/>
    </source>
</evidence>
<dbReference type="PANTHER" id="PTHR44119:SF4">
    <property type="entry name" value="AEROBIC COBALTOCHELATASE SUBUNIT COBN"/>
    <property type="match status" value="1"/>
</dbReference>
<keyword evidence="2" id="KW-1133">Transmembrane helix</keyword>
<reference evidence="4 5" key="1">
    <citation type="submission" date="2019-02" db="EMBL/GenBank/DDBJ databases">
        <title>Deep-cultivation of Planctomycetes and their phenomic and genomic characterization uncovers novel biology.</title>
        <authorList>
            <person name="Wiegand S."/>
            <person name="Jogler M."/>
            <person name="Boedeker C."/>
            <person name="Pinto D."/>
            <person name="Vollmers J."/>
            <person name="Rivas-Marin E."/>
            <person name="Kohn T."/>
            <person name="Peeters S.H."/>
            <person name="Heuer A."/>
            <person name="Rast P."/>
            <person name="Oberbeckmann S."/>
            <person name="Bunk B."/>
            <person name="Jeske O."/>
            <person name="Meyerdierks A."/>
            <person name="Storesund J.E."/>
            <person name="Kallscheuer N."/>
            <person name="Luecker S."/>
            <person name="Lage O.M."/>
            <person name="Pohl T."/>
            <person name="Merkel B.J."/>
            <person name="Hornburger P."/>
            <person name="Mueller R.-W."/>
            <person name="Bruemmer F."/>
            <person name="Labrenz M."/>
            <person name="Spormann A.M."/>
            <person name="Op den Camp H."/>
            <person name="Overmann J."/>
            <person name="Amann R."/>
            <person name="Jetten M.S.M."/>
            <person name="Mascher T."/>
            <person name="Medema M.H."/>
            <person name="Devos D.P."/>
            <person name="Kaster A.-K."/>
            <person name="Ovreas L."/>
            <person name="Rohde M."/>
            <person name="Galperin M.Y."/>
            <person name="Jogler C."/>
        </authorList>
    </citation>
    <scope>NUCLEOTIDE SEQUENCE [LARGE SCALE GENOMIC DNA]</scope>
    <source>
        <strain evidence="4 5">Pla133</strain>
    </source>
</reference>
<sequence>MQTVGGMDSGMGGDPKVRGECSEAVRRRPPRYGRSFVGLLVALLVLAGAPLTTRAQQEGPSSAAAPIGDLPRLGLLGLHGGAIEPIVAGARGLGAEAVGLDEDFHSSEAPDWSDLDAVLIQHLRAEDAVQCAGAIRRARAANPDLVVLAISGGLDNVLPELTADGTVVTDPRVTALYRASGPENLRRLILYVLVAHLGQAGEVLPPRTESGATLFHPEVDEGFAGVAAYLDWASERTPGAADAPRAAIAVHHIHRLIQQPRVVAALVDALETRGMTALVIEDGQPAYREQMLEFAPDVVLHICHSLAEPSLRSELGVPHLHSIFFRLQSIEEWKSSDEGLDASTVAFQMTSQEVLGAIEPQVGAGTLRGRNSPEDLTPIPDRIDHLADRAVAWAHLGRSPNADKHVAIVYYNRELGKADLMRGSATGMFLNAPRSLMAVLRRMQAEGYATGPLPTDEDDLLERMVDHGQQIGAWAPDELDRLARSGQAVLIPAETYRAWFEERVPLHRRRELIEKWGAPPGRIQVWKNDEGAEFMVLPRVELGPGVTLLPQPLRGEAHDPSLAHDRLVPPSHNYLATYFWLQQEYGADALVHFGTHGTEFLLPGKSNGPAEDDWTDLILGRVPNINLWVVNNLGESTPARRRAYAVLVDHMVPPSVSAGIADELLSLHDDIEKWMALEPGALREEFRATITERALAERLDRDLELAQDDAGLLTVDAIAAVSDYLHEVQNETTPISLHTLGEPPAQEVLVPYLVTCLGSRFLDDLAQAIGVPARGGATAGDWDQLQRGRAERLLELHLMRGLDGESALHAIGGEAAAVRLTEGVRKGLELAVRLAAGLAGAGSEIDGLMTALSGGFVEPGPGNSPDRNPGVLPTGRNMYLLNPEEIPSRPSWELACALIDQFLVAQLEDQGHYPAKVGFTLNSFASFQDYGVMEAQILYLLGVRPVWDSRNLVNSLELIPSEELGRPRIDVFISALSYYRDFLPSRMHLLDEAVRLVAALDEPQNRVFENTARTRDELRGLGMAPERADVLSRARLFGYPPGQMGSAGYYYLVERSGEWDSEQELMETYLSHVRHVYTEGAWGEHAPEAFERQIQGTEAILRSWSDRTRSPLSNKYDWYQGGSLSRAVKYLTGREPLFLLTDVRDPDRAQIVDAQEALRRDYRVRLFNRKWIEGMMAEGHAGGDQIAVHVSNTLGWAIMRESAVDAATWEQIVETYVDDRLDLGLGEWFEEESPYAYQELLEVTLEAIRKGYWDASPALRAKLAGEYVDSLARHGEGGGLRGGGNVALAEFRASVLGQVPGAVDAGVLVQIAGTADAVANAAQALQAASAQLVPARVAASSETRPSEGASAPPDDSPRSPSASGSTEVRGRVLEPIASGEAPPADRTVWILAGAVALLLCGGWVAGRGAARV</sequence>
<evidence type="ECO:0000256" key="1">
    <source>
        <dbReference type="SAM" id="MobiDB-lite"/>
    </source>
</evidence>
<dbReference type="EMBL" id="CP036287">
    <property type="protein sequence ID" value="QDU67084.1"/>
    <property type="molecule type" value="Genomic_DNA"/>
</dbReference>
<proteinExistence type="predicted"/>
<dbReference type="PANTHER" id="PTHR44119">
    <property type="entry name" value="MAGNESIUM-CHELATASE SUBUNIT CHLH, CHLOROPLASTIC"/>
    <property type="match status" value="1"/>
</dbReference>
<keyword evidence="2" id="KW-0812">Transmembrane</keyword>
<gene>
    <name evidence="4" type="primary">cobN</name>
    <name evidence="4" type="ORF">Pla133_21620</name>
</gene>
<dbReference type="Pfam" id="PF02514">
    <property type="entry name" value="CobN-Mg_chel"/>
    <property type="match status" value="1"/>
</dbReference>
<dbReference type="InterPro" id="IPR003672">
    <property type="entry name" value="CobN/Mg_chltase"/>
</dbReference>
<keyword evidence="5" id="KW-1185">Reference proteome</keyword>